<name>A0A8A4TIS9_SULCO</name>
<feature type="transmembrane region" description="Helical" evidence="1">
    <location>
        <begin position="172"/>
        <end position="192"/>
    </location>
</feature>
<feature type="transmembrane region" description="Helical" evidence="1">
    <location>
        <begin position="6"/>
        <end position="25"/>
    </location>
</feature>
<evidence type="ECO:0000256" key="1">
    <source>
        <dbReference type="SAM" id="Phobius"/>
    </source>
</evidence>
<keyword evidence="3" id="KW-1185">Reference proteome</keyword>
<evidence type="ECO:0000313" key="3">
    <source>
        <dbReference type="Proteomes" id="UP000663929"/>
    </source>
</evidence>
<protein>
    <submittedName>
        <fullName evidence="2">Uncharacterized protein</fullName>
    </submittedName>
</protein>
<dbReference type="AlphaFoldDB" id="A0A8A4TIS9"/>
<evidence type="ECO:0000313" key="2">
    <source>
        <dbReference type="EMBL" id="QTD49397.1"/>
    </source>
</evidence>
<feature type="transmembrane region" description="Helical" evidence="1">
    <location>
        <begin position="148"/>
        <end position="166"/>
    </location>
</feature>
<dbReference type="Proteomes" id="UP000663929">
    <property type="component" value="Chromosome"/>
</dbReference>
<keyword evidence="1" id="KW-0812">Transmembrane</keyword>
<sequence>MFTPILYGVLLPLFSSALVVGAYVLATRNRSRRFSPFGIAALGIGFIGAYLGLRGMPSFPPNEASQWLLLAIPVASLLTAVQRRLPNRALALGSIGLFFATLFFAMLQPMFEYHWESFGLKALWLAGLTAFAVLFRWNWDHLEDHSRFGTLSVVGATSLAALLFALSGSMFLAQLAGAFAAAAGPLVLLSFWNKDLPVFAGTRDLFSTVLLGLTTMAFFYAELQPVTAILFLFALLLTGYTGLFPAHSLTKKIAVPGATAGAALAFAIIQSGF</sequence>
<organism evidence="2 3">
    <name type="scientific">Sulfidibacter corallicola</name>
    <dbReference type="NCBI Taxonomy" id="2818388"/>
    <lineage>
        <taxon>Bacteria</taxon>
        <taxon>Pseudomonadati</taxon>
        <taxon>Acidobacteriota</taxon>
        <taxon>Holophagae</taxon>
        <taxon>Acanthopleuribacterales</taxon>
        <taxon>Acanthopleuribacteraceae</taxon>
        <taxon>Sulfidibacter</taxon>
    </lineage>
</organism>
<feature type="transmembrane region" description="Helical" evidence="1">
    <location>
        <begin position="89"/>
        <end position="106"/>
    </location>
</feature>
<dbReference type="EMBL" id="CP071793">
    <property type="protein sequence ID" value="QTD49397.1"/>
    <property type="molecule type" value="Genomic_DNA"/>
</dbReference>
<proteinExistence type="predicted"/>
<accession>A0A8A4TIS9</accession>
<keyword evidence="1" id="KW-0472">Membrane</keyword>
<dbReference type="KEGG" id="scor:J3U87_27750"/>
<feature type="transmembrane region" description="Helical" evidence="1">
    <location>
        <begin position="253"/>
        <end position="272"/>
    </location>
</feature>
<feature type="transmembrane region" description="Helical" evidence="1">
    <location>
        <begin position="118"/>
        <end position="136"/>
    </location>
</feature>
<gene>
    <name evidence="2" type="ORF">J3U87_27750</name>
</gene>
<feature type="transmembrane region" description="Helical" evidence="1">
    <location>
        <begin position="37"/>
        <end position="53"/>
    </location>
</feature>
<dbReference type="RefSeq" id="WP_237379032.1">
    <property type="nucleotide sequence ID" value="NZ_CP071793.1"/>
</dbReference>
<keyword evidence="1" id="KW-1133">Transmembrane helix</keyword>
<feature type="transmembrane region" description="Helical" evidence="1">
    <location>
        <begin position="204"/>
        <end position="221"/>
    </location>
</feature>
<reference evidence="2" key="1">
    <citation type="submission" date="2021-03" db="EMBL/GenBank/DDBJ databases">
        <title>Acanthopleuribacteraceae sp. M133.</title>
        <authorList>
            <person name="Wang G."/>
        </authorList>
    </citation>
    <scope>NUCLEOTIDE SEQUENCE</scope>
    <source>
        <strain evidence="2">M133</strain>
    </source>
</reference>
<feature type="transmembrane region" description="Helical" evidence="1">
    <location>
        <begin position="65"/>
        <end position="82"/>
    </location>
</feature>
<feature type="transmembrane region" description="Helical" evidence="1">
    <location>
        <begin position="227"/>
        <end position="246"/>
    </location>
</feature>